<protein>
    <submittedName>
        <fullName evidence="2">Uncharacterized protein</fullName>
    </submittedName>
</protein>
<name>A0AC34GMS8_9BILA</name>
<sequence>MPNFEQTDGDNLGILEEDLWSSQMDAKETYEQGTSGMPQQSAFHFESFEEFIKDPQIIKSFILTILLAVGLPILGAVIFRIYNKMTKSEKTFVETIDLQDTVPYEDLI</sequence>
<evidence type="ECO:0000313" key="2">
    <source>
        <dbReference type="WBParaSite" id="ES5_v2.g30894.t1"/>
    </source>
</evidence>
<evidence type="ECO:0000313" key="1">
    <source>
        <dbReference type="Proteomes" id="UP000887579"/>
    </source>
</evidence>
<reference evidence="2" key="1">
    <citation type="submission" date="2022-11" db="UniProtKB">
        <authorList>
            <consortium name="WormBaseParasite"/>
        </authorList>
    </citation>
    <scope>IDENTIFICATION</scope>
</reference>
<dbReference type="Proteomes" id="UP000887579">
    <property type="component" value="Unplaced"/>
</dbReference>
<organism evidence="1 2">
    <name type="scientific">Panagrolaimus sp. ES5</name>
    <dbReference type="NCBI Taxonomy" id="591445"/>
    <lineage>
        <taxon>Eukaryota</taxon>
        <taxon>Metazoa</taxon>
        <taxon>Ecdysozoa</taxon>
        <taxon>Nematoda</taxon>
        <taxon>Chromadorea</taxon>
        <taxon>Rhabditida</taxon>
        <taxon>Tylenchina</taxon>
        <taxon>Panagrolaimomorpha</taxon>
        <taxon>Panagrolaimoidea</taxon>
        <taxon>Panagrolaimidae</taxon>
        <taxon>Panagrolaimus</taxon>
    </lineage>
</organism>
<dbReference type="WBParaSite" id="ES5_v2.g30894.t1">
    <property type="protein sequence ID" value="ES5_v2.g30894.t1"/>
    <property type="gene ID" value="ES5_v2.g30894"/>
</dbReference>
<proteinExistence type="predicted"/>
<accession>A0AC34GMS8</accession>